<keyword evidence="8" id="KW-1185">Reference proteome</keyword>
<dbReference type="EMBL" id="VJZA01000121">
    <property type="protein sequence ID" value="TVT15148.1"/>
    <property type="molecule type" value="Genomic_DNA"/>
</dbReference>
<evidence type="ECO:0000259" key="6">
    <source>
        <dbReference type="Pfam" id="PF00296"/>
    </source>
</evidence>
<keyword evidence="4" id="KW-0503">Monooxygenase</keyword>
<dbReference type="PANTHER" id="PTHR42847:SF4">
    <property type="entry name" value="ALKANESULFONATE MONOOXYGENASE-RELATED"/>
    <property type="match status" value="1"/>
</dbReference>
<keyword evidence="3" id="KW-0560">Oxidoreductase</keyword>
<evidence type="ECO:0000256" key="3">
    <source>
        <dbReference type="ARBA" id="ARBA00023002"/>
    </source>
</evidence>
<sequence length="311" mass="33799">MDLRIFTEPQQGASYDDLLRVAKKTEDAGFDAFFRSDHFLKMGGVSGLPGPTDAWVTLGGLARETSRIRLGTLVTAATFRHPSVLAISVAQVDQMSGGRVDFGFGAGWYEAEHTAYGIELPPLKERFDRYTEQLEIITGLWETREGDTFSFAGEHYQLEDSPALPKPAQSPRPPVIIGGGGKKRTPALAARFADEFNAAFTDAATAAAQFDRVEDAAREIGRDPKEITRSSAKTVCVGADDAEVARRAAAIGREVDELRQNGLAGTPAEVVDAIGRFREETGITRLYLQLLDLSDLDHIDLIASAIMPQLD</sequence>
<feature type="compositionally biased region" description="Pro residues" evidence="5">
    <location>
        <begin position="164"/>
        <end position="174"/>
    </location>
</feature>
<dbReference type="SUPFAM" id="SSF51679">
    <property type="entry name" value="Bacterial luciferase-like"/>
    <property type="match status" value="1"/>
</dbReference>
<evidence type="ECO:0000256" key="1">
    <source>
        <dbReference type="ARBA" id="ARBA00022630"/>
    </source>
</evidence>
<dbReference type="RefSeq" id="WP_144645339.1">
    <property type="nucleotide sequence ID" value="NZ_BNAX01000009.1"/>
</dbReference>
<evidence type="ECO:0000256" key="5">
    <source>
        <dbReference type="SAM" id="MobiDB-lite"/>
    </source>
</evidence>
<dbReference type="InterPro" id="IPR036661">
    <property type="entry name" value="Luciferase-like_sf"/>
</dbReference>
<evidence type="ECO:0000313" key="7">
    <source>
        <dbReference type="EMBL" id="TVT15148.1"/>
    </source>
</evidence>
<reference evidence="7 8" key="1">
    <citation type="submission" date="2019-07" db="EMBL/GenBank/DDBJ databases">
        <title>New species of Amycolatopsis and Streptomyces.</title>
        <authorList>
            <person name="Duangmal K."/>
            <person name="Teo W.F.A."/>
            <person name="Lipun K."/>
        </authorList>
    </citation>
    <scope>NUCLEOTIDE SEQUENCE [LARGE SCALE GENOMIC DNA]</scope>
    <source>
        <strain evidence="7 8">JCM 30562</strain>
    </source>
</reference>
<keyword evidence="2" id="KW-0288">FMN</keyword>
<feature type="region of interest" description="Disordered" evidence="5">
    <location>
        <begin position="160"/>
        <end position="180"/>
    </location>
</feature>
<dbReference type="GO" id="GO:0008726">
    <property type="term" value="F:alkanesulfonate monooxygenase activity"/>
    <property type="evidence" value="ECO:0007669"/>
    <property type="project" value="TreeGrafter"/>
</dbReference>
<accession>A0A557ZT77</accession>
<gene>
    <name evidence="7" type="ORF">FNH06_36645</name>
</gene>
<keyword evidence="1" id="KW-0285">Flavoprotein</keyword>
<evidence type="ECO:0000313" key="8">
    <source>
        <dbReference type="Proteomes" id="UP000318578"/>
    </source>
</evidence>
<dbReference type="Proteomes" id="UP000318578">
    <property type="component" value="Unassembled WGS sequence"/>
</dbReference>
<dbReference type="InterPro" id="IPR011251">
    <property type="entry name" value="Luciferase-like_dom"/>
</dbReference>
<evidence type="ECO:0000256" key="4">
    <source>
        <dbReference type="ARBA" id="ARBA00023033"/>
    </source>
</evidence>
<dbReference type="PANTHER" id="PTHR42847">
    <property type="entry name" value="ALKANESULFONATE MONOOXYGENASE"/>
    <property type="match status" value="1"/>
</dbReference>
<dbReference type="OrthoDB" id="4029802at2"/>
<dbReference type="Pfam" id="PF00296">
    <property type="entry name" value="Bac_luciferase"/>
    <property type="match status" value="1"/>
</dbReference>
<dbReference type="AlphaFoldDB" id="A0A557ZT77"/>
<dbReference type="InterPro" id="IPR019952">
    <property type="entry name" value="F420_OxRdatse_Rv1855c_pred"/>
</dbReference>
<dbReference type="NCBIfam" id="TIGR03560">
    <property type="entry name" value="F420_Rv1855c"/>
    <property type="match status" value="1"/>
</dbReference>
<proteinExistence type="predicted"/>
<name>A0A557ZT77_9PSEU</name>
<comment type="caution">
    <text evidence="7">The sequence shown here is derived from an EMBL/GenBank/DDBJ whole genome shotgun (WGS) entry which is preliminary data.</text>
</comment>
<evidence type="ECO:0000256" key="2">
    <source>
        <dbReference type="ARBA" id="ARBA00022643"/>
    </source>
</evidence>
<dbReference type="InterPro" id="IPR050172">
    <property type="entry name" value="SsuD_RutA_monooxygenase"/>
</dbReference>
<dbReference type="Gene3D" id="3.20.20.30">
    <property type="entry name" value="Luciferase-like domain"/>
    <property type="match status" value="1"/>
</dbReference>
<protein>
    <submittedName>
        <fullName evidence="7">LLM class F420-dependent oxidoreductase</fullName>
    </submittedName>
</protein>
<organism evidence="7 8">
    <name type="scientific">Amycolatopsis acidiphila</name>
    <dbReference type="NCBI Taxonomy" id="715473"/>
    <lineage>
        <taxon>Bacteria</taxon>
        <taxon>Bacillati</taxon>
        <taxon>Actinomycetota</taxon>
        <taxon>Actinomycetes</taxon>
        <taxon>Pseudonocardiales</taxon>
        <taxon>Pseudonocardiaceae</taxon>
        <taxon>Amycolatopsis</taxon>
    </lineage>
</organism>
<dbReference type="GO" id="GO:0046306">
    <property type="term" value="P:alkanesulfonate catabolic process"/>
    <property type="evidence" value="ECO:0007669"/>
    <property type="project" value="TreeGrafter"/>
</dbReference>
<feature type="domain" description="Luciferase-like" evidence="6">
    <location>
        <begin position="7"/>
        <end position="252"/>
    </location>
</feature>